<evidence type="ECO:0000256" key="1">
    <source>
        <dbReference type="SAM" id="MobiDB-lite"/>
    </source>
</evidence>
<proteinExistence type="predicted"/>
<name>A0A6C0I775_9ZZZZ</name>
<evidence type="ECO:0000313" key="2">
    <source>
        <dbReference type="EMBL" id="QHT88430.1"/>
    </source>
</evidence>
<sequence length="90" mass="10843">MVTYEDLIKEKYQDACYKWTGYSGKTNEIIGKFIGTEGDFYNFRIDDRSPLYSLRNWNLQNVYEATGTCKRGGTRRRKTRRQKTRRRKPF</sequence>
<protein>
    <submittedName>
        <fullName evidence="2">Uncharacterized protein</fullName>
    </submittedName>
</protein>
<dbReference type="AlphaFoldDB" id="A0A6C0I775"/>
<feature type="region of interest" description="Disordered" evidence="1">
    <location>
        <begin position="69"/>
        <end position="90"/>
    </location>
</feature>
<feature type="compositionally biased region" description="Basic residues" evidence="1">
    <location>
        <begin position="72"/>
        <end position="90"/>
    </location>
</feature>
<dbReference type="EMBL" id="MN740116">
    <property type="protein sequence ID" value="QHT88430.1"/>
    <property type="molecule type" value="Genomic_DNA"/>
</dbReference>
<reference evidence="2" key="1">
    <citation type="journal article" date="2020" name="Nature">
        <title>Giant virus diversity and host interactions through global metagenomics.</title>
        <authorList>
            <person name="Schulz F."/>
            <person name="Roux S."/>
            <person name="Paez-Espino D."/>
            <person name="Jungbluth S."/>
            <person name="Walsh D.A."/>
            <person name="Denef V.J."/>
            <person name="McMahon K.D."/>
            <person name="Konstantinidis K.T."/>
            <person name="Eloe-Fadrosh E.A."/>
            <person name="Kyrpides N.C."/>
            <person name="Woyke T."/>
        </authorList>
    </citation>
    <scope>NUCLEOTIDE SEQUENCE</scope>
    <source>
        <strain evidence="2">GVMAG-M-3300023184-50</strain>
    </source>
</reference>
<accession>A0A6C0I775</accession>
<organism evidence="2">
    <name type="scientific">viral metagenome</name>
    <dbReference type="NCBI Taxonomy" id="1070528"/>
    <lineage>
        <taxon>unclassified sequences</taxon>
        <taxon>metagenomes</taxon>
        <taxon>organismal metagenomes</taxon>
    </lineage>
</organism>